<proteinExistence type="predicted"/>
<dbReference type="Proteomes" id="UP001165960">
    <property type="component" value="Unassembled WGS sequence"/>
</dbReference>
<evidence type="ECO:0000313" key="1">
    <source>
        <dbReference type="EMBL" id="KAJ9049712.1"/>
    </source>
</evidence>
<gene>
    <name evidence="1" type="ORF">DSO57_1021738</name>
</gene>
<reference evidence="1" key="1">
    <citation type="submission" date="2022-04" db="EMBL/GenBank/DDBJ databases">
        <title>Genome of the entomopathogenic fungus Entomophthora muscae.</title>
        <authorList>
            <person name="Elya C."/>
            <person name="Lovett B.R."/>
            <person name="Lee E."/>
            <person name="Macias A.M."/>
            <person name="Hajek A.E."/>
            <person name="De Bivort B.L."/>
            <person name="Kasson M.T."/>
            <person name="De Fine Licht H.H."/>
            <person name="Stajich J.E."/>
        </authorList>
    </citation>
    <scope>NUCLEOTIDE SEQUENCE</scope>
    <source>
        <strain evidence="1">Berkeley</strain>
    </source>
</reference>
<keyword evidence="2" id="KW-1185">Reference proteome</keyword>
<accession>A0ACC2RI32</accession>
<name>A0ACC2RI32_9FUNG</name>
<protein>
    <submittedName>
        <fullName evidence="1">Uncharacterized protein</fullName>
    </submittedName>
</protein>
<comment type="caution">
    <text evidence="1">The sequence shown here is derived from an EMBL/GenBank/DDBJ whole genome shotgun (WGS) entry which is preliminary data.</text>
</comment>
<organism evidence="1 2">
    <name type="scientific">Entomophthora muscae</name>
    <dbReference type="NCBI Taxonomy" id="34485"/>
    <lineage>
        <taxon>Eukaryota</taxon>
        <taxon>Fungi</taxon>
        <taxon>Fungi incertae sedis</taxon>
        <taxon>Zoopagomycota</taxon>
        <taxon>Entomophthoromycotina</taxon>
        <taxon>Entomophthoromycetes</taxon>
        <taxon>Entomophthorales</taxon>
        <taxon>Entomophthoraceae</taxon>
        <taxon>Entomophthora</taxon>
    </lineage>
</organism>
<sequence length="175" mass="19524">MNLWFEQILPYLVLVIFHLNSGQVDHQAITPSGDQSADPSQALYRPPGALFGPVHCTKYPPNPAYTEYGLETILIANPLARTRETEYIGREGKRIKVPPLLFKDKYNYLPSYFVPMTLPLTPRPNCPMETPAAAETTSTQLFGVLYMATAPMLTIIMLTVALLTLLILSLLMLTL</sequence>
<evidence type="ECO:0000313" key="2">
    <source>
        <dbReference type="Proteomes" id="UP001165960"/>
    </source>
</evidence>
<dbReference type="EMBL" id="QTSX02007206">
    <property type="protein sequence ID" value="KAJ9049712.1"/>
    <property type="molecule type" value="Genomic_DNA"/>
</dbReference>